<dbReference type="Pfam" id="PF12972">
    <property type="entry name" value="NAGLU_C"/>
    <property type="match status" value="1"/>
</dbReference>
<comment type="caution">
    <text evidence="3">The sequence shown here is derived from an EMBL/GenBank/DDBJ whole genome shotgun (WGS) entry which is preliminary data.</text>
</comment>
<feature type="domain" description="Alpha-N-acetylglucosaminidase tim-barrel" evidence="1">
    <location>
        <begin position="1"/>
        <end position="258"/>
    </location>
</feature>
<evidence type="ECO:0000313" key="3">
    <source>
        <dbReference type="EMBL" id="KAH9320835.1"/>
    </source>
</evidence>
<dbReference type="Gene3D" id="1.20.120.670">
    <property type="entry name" value="N-acetyl-b-d-glucoasminidase"/>
    <property type="match status" value="1"/>
</dbReference>
<dbReference type="EMBL" id="JAHRHJ020000003">
    <property type="protein sequence ID" value="KAH9320835.1"/>
    <property type="molecule type" value="Genomic_DNA"/>
</dbReference>
<dbReference type="AlphaFoldDB" id="A0AA38GG64"/>
<gene>
    <name evidence="3" type="ORF">KI387_015474</name>
</gene>
<dbReference type="Proteomes" id="UP000824469">
    <property type="component" value="Unassembled WGS sequence"/>
</dbReference>
<evidence type="ECO:0008006" key="5">
    <source>
        <dbReference type="Google" id="ProtNLM"/>
    </source>
</evidence>
<accession>A0AA38GG64</accession>
<dbReference type="Gene3D" id="3.20.20.80">
    <property type="entry name" value="Glycosidases"/>
    <property type="match status" value="1"/>
</dbReference>
<evidence type="ECO:0000259" key="2">
    <source>
        <dbReference type="Pfam" id="PF12972"/>
    </source>
</evidence>
<dbReference type="InterPro" id="IPR024733">
    <property type="entry name" value="NAGLU_tim-barrel"/>
</dbReference>
<evidence type="ECO:0000313" key="4">
    <source>
        <dbReference type="Proteomes" id="UP000824469"/>
    </source>
</evidence>
<evidence type="ECO:0000259" key="1">
    <source>
        <dbReference type="Pfam" id="PF05089"/>
    </source>
</evidence>
<dbReference type="OMA" id="WYPTSEV"/>
<proteinExistence type="predicted"/>
<reference evidence="3 4" key="1">
    <citation type="journal article" date="2021" name="Nat. Plants">
        <title>The Taxus genome provides insights into paclitaxel biosynthesis.</title>
        <authorList>
            <person name="Xiong X."/>
            <person name="Gou J."/>
            <person name="Liao Q."/>
            <person name="Li Y."/>
            <person name="Zhou Q."/>
            <person name="Bi G."/>
            <person name="Li C."/>
            <person name="Du R."/>
            <person name="Wang X."/>
            <person name="Sun T."/>
            <person name="Guo L."/>
            <person name="Liang H."/>
            <person name="Lu P."/>
            <person name="Wu Y."/>
            <person name="Zhang Z."/>
            <person name="Ro D.K."/>
            <person name="Shang Y."/>
            <person name="Huang S."/>
            <person name="Yan J."/>
        </authorList>
    </citation>
    <scope>NUCLEOTIDE SEQUENCE [LARGE SCALE GENOMIC DNA]</scope>
    <source>
        <strain evidence="3">Ta-2019</strain>
    </source>
</reference>
<name>A0AA38GG64_TAXCH</name>
<dbReference type="PANTHER" id="PTHR12872:SF1">
    <property type="entry name" value="ALPHA-N-ACETYLGLUCOSAMINIDASE"/>
    <property type="match status" value="1"/>
</dbReference>
<feature type="non-terminal residue" evidence="3">
    <location>
        <position position="491"/>
    </location>
</feature>
<dbReference type="InterPro" id="IPR024732">
    <property type="entry name" value="NAGLU_C"/>
</dbReference>
<dbReference type="Pfam" id="PF05089">
    <property type="entry name" value="NAGLU"/>
    <property type="match status" value="1"/>
</dbReference>
<sequence length="491" mass="56208">WGGPLPDSWLQQQLILQKQILFRMRELGMTPVLPAFSGNVPAGLKMIFPSAKITQLGEWNTVDHDPRWCCTFLLDPTDKLFVEIGHDFVQQQIKEYGGTSHIYNSDTFNENTPPTNDPEYISTLGAAVFDAMHAGDEHAVWLMQGWLFSSDAAFWKPPQIKALLHSVPSGRMIVLDLFAEVKPIWHRSDQFYGTPYVWCMLHNFGGNIEMYGVLDAIASGPVDARTSHNSTMVGVGMCMEGIEQNPVVYELMSEMAFRSEKVYVEDWLKSYSYRRYGKVVPKLEQAWDILYRTIYNCSDGVEDHNKDFIVDFPDLNPSFSSEPETIKGNKILNFDNSVVADRHLLMEAHPAWLEQPHLWYSPSKVIQALHLFLESGDALTHSITYRYDLVDLTRQALAKHANQIFRNALIAYNLNNIQEVTAQSGKFLGIIKDLDILLASDDNFLLGPWLENAKQLAVNPRQIKQYEWNARTQVTMWFYNTKSNQSKLHDY</sequence>
<protein>
    <recommendedName>
        <fullName evidence="5">Alpha-N-acetylglucosaminidase</fullName>
    </recommendedName>
</protein>
<feature type="domain" description="Alpha-N-acetylglucosaminidase C-terminal" evidence="2">
    <location>
        <begin position="267"/>
        <end position="491"/>
    </location>
</feature>
<organism evidence="3 4">
    <name type="scientific">Taxus chinensis</name>
    <name type="common">Chinese yew</name>
    <name type="synonym">Taxus wallichiana var. chinensis</name>
    <dbReference type="NCBI Taxonomy" id="29808"/>
    <lineage>
        <taxon>Eukaryota</taxon>
        <taxon>Viridiplantae</taxon>
        <taxon>Streptophyta</taxon>
        <taxon>Embryophyta</taxon>
        <taxon>Tracheophyta</taxon>
        <taxon>Spermatophyta</taxon>
        <taxon>Pinopsida</taxon>
        <taxon>Pinidae</taxon>
        <taxon>Conifers II</taxon>
        <taxon>Cupressales</taxon>
        <taxon>Taxaceae</taxon>
        <taxon>Taxus</taxon>
    </lineage>
</organism>
<dbReference type="PANTHER" id="PTHR12872">
    <property type="entry name" value="ALPHA-N-ACETYLGLUCOSAMINIDASE"/>
    <property type="match status" value="1"/>
</dbReference>
<keyword evidence="4" id="KW-1185">Reference proteome</keyword>
<feature type="non-terminal residue" evidence="3">
    <location>
        <position position="1"/>
    </location>
</feature>
<dbReference type="InterPro" id="IPR007781">
    <property type="entry name" value="NAGLU"/>
</dbReference>